<comment type="caution">
    <text evidence="2">The sequence shown here is derived from an EMBL/GenBank/DDBJ whole genome shotgun (WGS) entry which is preliminary data.</text>
</comment>
<dbReference type="EMBL" id="JNBS01001918">
    <property type="protein sequence ID" value="OQR97352.1"/>
    <property type="molecule type" value="Genomic_DNA"/>
</dbReference>
<dbReference type="OrthoDB" id="45963at2759"/>
<keyword evidence="3" id="KW-1185">Reference proteome</keyword>
<dbReference type="Pfam" id="PF14774">
    <property type="entry name" value="FAM177"/>
    <property type="match status" value="1"/>
</dbReference>
<dbReference type="AlphaFoldDB" id="A0A1V9ZH78"/>
<evidence type="ECO:0000313" key="2">
    <source>
        <dbReference type="EMBL" id="OQR97352.1"/>
    </source>
</evidence>
<dbReference type="InterPro" id="IPR028260">
    <property type="entry name" value="FAM177"/>
</dbReference>
<protein>
    <submittedName>
        <fullName evidence="2">Uncharacterized protein</fullName>
    </submittedName>
</protein>
<organism evidence="2 3">
    <name type="scientific">Thraustotheca clavata</name>
    <dbReference type="NCBI Taxonomy" id="74557"/>
    <lineage>
        <taxon>Eukaryota</taxon>
        <taxon>Sar</taxon>
        <taxon>Stramenopiles</taxon>
        <taxon>Oomycota</taxon>
        <taxon>Saprolegniomycetes</taxon>
        <taxon>Saprolegniales</taxon>
        <taxon>Achlyaceae</taxon>
        <taxon>Thraustotheca</taxon>
    </lineage>
</organism>
<evidence type="ECO:0000313" key="3">
    <source>
        <dbReference type="Proteomes" id="UP000243217"/>
    </source>
</evidence>
<sequence length="126" mass="14810">MELNPQEVPLHVEVNHSYYWDKPDSALAPVTTKALHWSYWSCVKLFEGMEFGGEIIATFLGLTRSKYDWILEAKEREEQEKALCQLEKRQRKQLRLKELLEQEKIKLAELERGSAKSDEEKADIML</sequence>
<gene>
    <name evidence="2" type="ORF">THRCLA_21946</name>
</gene>
<name>A0A1V9ZH78_9STRA</name>
<dbReference type="Proteomes" id="UP000243217">
    <property type="component" value="Unassembled WGS sequence"/>
</dbReference>
<keyword evidence="1" id="KW-0175">Coiled coil</keyword>
<feature type="coiled-coil region" evidence="1">
    <location>
        <begin position="93"/>
        <end position="120"/>
    </location>
</feature>
<reference evidence="2 3" key="1">
    <citation type="journal article" date="2014" name="Genome Biol. Evol.">
        <title>The secreted proteins of Achlya hypogyna and Thraustotheca clavata identify the ancestral oomycete secretome and reveal gene acquisitions by horizontal gene transfer.</title>
        <authorList>
            <person name="Misner I."/>
            <person name="Blouin N."/>
            <person name="Leonard G."/>
            <person name="Richards T.A."/>
            <person name="Lane C.E."/>
        </authorList>
    </citation>
    <scope>NUCLEOTIDE SEQUENCE [LARGE SCALE GENOMIC DNA]</scope>
    <source>
        <strain evidence="2 3">ATCC 34112</strain>
    </source>
</reference>
<proteinExistence type="predicted"/>
<evidence type="ECO:0000256" key="1">
    <source>
        <dbReference type="SAM" id="Coils"/>
    </source>
</evidence>
<accession>A0A1V9ZH78</accession>